<dbReference type="GO" id="GO:0015627">
    <property type="term" value="C:type II protein secretion system complex"/>
    <property type="evidence" value="ECO:0007669"/>
    <property type="project" value="InterPro"/>
</dbReference>
<evidence type="ECO:0000256" key="1">
    <source>
        <dbReference type="ARBA" id="ARBA00022481"/>
    </source>
</evidence>
<keyword evidence="2" id="KW-1133">Transmembrane helix</keyword>
<dbReference type="InterPro" id="IPR012902">
    <property type="entry name" value="N_methyl_site"/>
</dbReference>
<dbReference type="AlphaFoldDB" id="A0A382Z3G8"/>
<protein>
    <recommendedName>
        <fullName evidence="4">Type II secretion system protein GspG C-terminal domain-containing protein</fullName>
    </recommendedName>
</protein>
<dbReference type="SUPFAM" id="SSF54523">
    <property type="entry name" value="Pili subunits"/>
    <property type="match status" value="1"/>
</dbReference>
<dbReference type="Gene3D" id="3.30.700.10">
    <property type="entry name" value="Glycoprotein, Type 4 Pilin"/>
    <property type="match status" value="1"/>
</dbReference>
<proteinExistence type="predicted"/>
<evidence type="ECO:0000313" key="3">
    <source>
        <dbReference type="EMBL" id="SVD89605.1"/>
    </source>
</evidence>
<feature type="non-terminal residue" evidence="3">
    <location>
        <position position="157"/>
    </location>
</feature>
<dbReference type="InterPro" id="IPR045584">
    <property type="entry name" value="Pilin-like"/>
</dbReference>
<dbReference type="EMBL" id="UINC01180421">
    <property type="protein sequence ID" value="SVD89605.1"/>
    <property type="molecule type" value="Genomic_DNA"/>
</dbReference>
<dbReference type="PANTHER" id="PTHR30093">
    <property type="entry name" value="GENERAL SECRETION PATHWAY PROTEIN G"/>
    <property type="match status" value="1"/>
</dbReference>
<dbReference type="PRINTS" id="PR00813">
    <property type="entry name" value="BCTERIALGSPG"/>
</dbReference>
<dbReference type="NCBIfam" id="TIGR02532">
    <property type="entry name" value="IV_pilin_GFxxxE"/>
    <property type="match status" value="1"/>
</dbReference>
<evidence type="ECO:0000256" key="2">
    <source>
        <dbReference type="SAM" id="Phobius"/>
    </source>
</evidence>
<dbReference type="InterPro" id="IPR000983">
    <property type="entry name" value="Bac_GSPG_pilin"/>
</dbReference>
<sequence>MVDKKKRVPTVSRITKPQGFTLIELLIVVAIIGIIATMATPGLLRMRMSGNETSAISSLRAINSAQALYAVSCGRGFYAPSLAVLATPPTAGGGDGFISSDLSVDPSVKSGYQISLTAGPAVSGTPASCNGMAAGTLVSTYFVGGDPLSSNSGGRYF</sequence>
<feature type="transmembrane region" description="Helical" evidence="2">
    <location>
        <begin position="20"/>
        <end position="44"/>
    </location>
</feature>
<dbReference type="PROSITE" id="PS00409">
    <property type="entry name" value="PROKAR_NTER_METHYL"/>
    <property type="match status" value="1"/>
</dbReference>
<keyword evidence="1" id="KW-0488">Methylation</keyword>
<keyword evidence="2" id="KW-0472">Membrane</keyword>
<reference evidence="3" key="1">
    <citation type="submission" date="2018-05" db="EMBL/GenBank/DDBJ databases">
        <authorList>
            <person name="Lanie J.A."/>
            <person name="Ng W.-L."/>
            <person name="Kazmierczak K.M."/>
            <person name="Andrzejewski T.M."/>
            <person name="Davidsen T.M."/>
            <person name="Wayne K.J."/>
            <person name="Tettelin H."/>
            <person name="Glass J.I."/>
            <person name="Rusch D."/>
            <person name="Podicherti R."/>
            <person name="Tsui H.-C.T."/>
            <person name="Winkler M.E."/>
        </authorList>
    </citation>
    <scope>NUCLEOTIDE SEQUENCE</scope>
</reference>
<accession>A0A382Z3G8</accession>
<name>A0A382Z3G8_9ZZZZ</name>
<evidence type="ECO:0008006" key="4">
    <source>
        <dbReference type="Google" id="ProtNLM"/>
    </source>
</evidence>
<dbReference type="GO" id="GO:0015628">
    <property type="term" value="P:protein secretion by the type II secretion system"/>
    <property type="evidence" value="ECO:0007669"/>
    <property type="project" value="InterPro"/>
</dbReference>
<dbReference type="Pfam" id="PF07963">
    <property type="entry name" value="N_methyl"/>
    <property type="match status" value="1"/>
</dbReference>
<gene>
    <name evidence="3" type="ORF">METZ01_LOCUS442459</name>
</gene>
<keyword evidence="2" id="KW-0812">Transmembrane</keyword>
<organism evidence="3">
    <name type="scientific">marine metagenome</name>
    <dbReference type="NCBI Taxonomy" id="408172"/>
    <lineage>
        <taxon>unclassified sequences</taxon>
        <taxon>metagenomes</taxon>
        <taxon>ecological metagenomes</taxon>
    </lineage>
</organism>